<sequence length="318" mass="35254">MSLILQNPLSNATTYRIKFYSPNTTTHFNPTKTFKFSLLHHQSLQINAYPLHKNLSLLRNRLSLIKAHDSSISAFDEEQGTSIQLFNLDAFLSFLESVCVVSSVLISVGCLVNWVFFKQQTSGLLLLGNKILVWLLAGAVAIGSVIRRRQWRRVCGSPMNSRPASGNGNVIDRIEKLEDSMRSATSIIRMLSRQLEKLGIRFRVTRKSLKDPISETAALAQKNSEVARALAMQEGILEKELGEVQKVLLAMQDQQKKQLELILTIAKSGKLFETKQAPGQKTIVNKTVSDNGLMQADGQQIQTTAAKKGVSNDRASGS</sequence>
<accession>A0A9R0IPS8</accession>
<keyword evidence="2" id="KW-0472">Membrane</keyword>
<keyword evidence="3" id="KW-1185">Reference proteome</keyword>
<dbReference type="KEGG" id="soe:110792835"/>
<dbReference type="GeneID" id="110792835"/>
<organism evidence="3 4">
    <name type="scientific">Spinacia oleracea</name>
    <name type="common">Spinach</name>
    <dbReference type="NCBI Taxonomy" id="3562"/>
    <lineage>
        <taxon>Eukaryota</taxon>
        <taxon>Viridiplantae</taxon>
        <taxon>Streptophyta</taxon>
        <taxon>Embryophyta</taxon>
        <taxon>Tracheophyta</taxon>
        <taxon>Spermatophyta</taxon>
        <taxon>Magnoliopsida</taxon>
        <taxon>eudicotyledons</taxon>
        <taxon>Gunneridae</taxon>
        <taxon>Pentapetalae</taxon>
        <taxon>Caryophyllales</taxon>
        <taxon>Chenopodiaceae</taxon>
        <taxon>Chenopodioideae</taxon>
        <taxon>Anserineae</taxon>
        <taxon>Spinacia</taxon>
    </lineage>
</organism>
<dbReference type="RefSeq" id="XP_021853349.1">
    <property type="nucleotide sequence ID" value="XM_021997657.2"/>
</dbReference>
<keyword evidence="2" id="KW-1133">Transmembrane helix</keyword>
<evidence type="ECO:0000256" key="2">
    <source>
        <dbReference type="SAM" id="Phobius"/>
    </source>
</evidence>
<dbReference type="OrthoDB" id="2020732at2759"/>
<feature type="region of interest" description="Disordered" evidence="1">
    <location>
        <begin position="295"/>
        <end position="318"/>
    </location>
</feature>
<dbReference type="PANTHER" id="PTHR36408">
    <property type="entry name" value="TRANSMEMBRANE PROTEIN"/>
    <property type="match status" value="1"/>
</dbReference>
<dbReference type="PANTHER" id="PTHR36408:SF1">
    <property type="entry name" value="TRANSMEMBRANE PROTEIN"/>
    <property type="match status" value="1"/>
</dbReference>
<keyword evidence="2" id="KW-0812">Transmembrane</keyword>
<evidence type="ECO:0000313" key="3">
    <source>
        <dbReference type="Proteomes" id="UP000813463"/>
    </source>
</evidence>
<reference evidence="4" key="2">
    <citation type="submission" date="2025-08" db="UniProtKB">
        <authorList>
            <consortium name="RefSeq"/>
        </authorList>
    </citation>
    <scope>IDENTIFICATION</scope>
    <source>
        <tissue evidence="4">Leaf</tissue>
    </source>
</reference>
<reference evidence="3" key="1">
    <citation type="journal article" date="2021" name="Nat. Commun.">
        <title>Genomic analyses provide insights into spinach domestication and the genetic basis of agronomic traits.</title>
        <authorList>
            <person name="Cai X."/>
            <person name="Sun X."/>
            <person name="Xu C."/>
            <person name="Sun H."/>
            <person name="Wang X."/>
            <person name="Ge C."/>
            <person name="Zhang Z."/>
            <person name="Wang Q."/>
            <person name="Fei Z."/>
            <person name="Jiao C."/>
            <person name="Wang Q."/>
        </authorList>
    </citation>
    <scope>NUCLEOTIDE SEQUENCE [LARGE SCALE GENOMIC DNA]</scope>
    <source>
        <strain evidence="3">cv. Varoflay</strain>
    </source>
</reference>
<dbReference type="Proteomes" id="UP000813463">
    <property type="component" value="Chromosome 3"/>
</dbReference>
<name>A0A9R0IPS8_SPIOL</name>
<dbReference type="GO" id="GO:0009941">
    <property type="term" value="C:chloroplast envelope"/>
    <property type="evidence" value="ECO:0007669"/>
    <property type="project" value="TreeGrafter"/>
</dbReference>
<protein>
    <submittedName>
        <fullName evidence="4">Uncharacterized protein</fullName>
    </submittedName>
</protein>
<evidence type="ECO:0000256" key="1">
    <source>
        <dbReference type="SAM" id="MobiDB-lite"/>
    </source>
</evidence>
<proteinExistence type="predicted"/>
<feature type="transmembrane region" description="Helical" evidence="2">
    <location>
        <begin position="94"/>
        <end position="117"/>
    </location>
</feature>
<gene>
    <name evidence="4" type="primary">LOC110792835</name>
</gene>
<feature type="transmembrane region" description="Helical" evidence="2">
    <location>
        <begin position="123"/>
        <end position="146"/>
    </location>
</feature>
<evidence type="ECO:0000313" key="4">
    <source>
        <dbReference type="RefSeq" id="XP_021853349.1"/>
    </source>
</evidence>
<dbReference type="AlphaFoldDB" id="A0A9R0IPS8"/>
<feature type="compositionally biased region" description="Polar residues" evidence="1">
    <location>
        <begin position="295"/>
        <end position="305"/>
    </location>
</feature>